<name>A0ABP4LMG8_9ACTN</name>
<reference evidence="2" key="1">
    <citation type="journal article" date="2019" name="Int. J. Syst. Evol. Microbiol.">
        <title>The Global Catalogue of Microorganisms (GCM) 10K type strain sequencing project: providing services to taxonomists for standard genome sequencing and annotation.</title>
        <authorList>
            <consortium name="The Broad Institute Genomics Platform"/>
            <consortium name="The Broad Institute Genome Sequencing Center for Infectious Disease"/>
            <person name="Wu L."/>
            <person name="Ma J."/>
        </authorList>
    </citation>
    <scope>NUCLEOTIDE SEQUENCE [LARGE SCALE GENOMIC DNA]</scope>
    <source>
        <strain evidence="2">JCM 15933</strain>
    </source>
</reference>
<evidence type="ECO:0000313" key="2">
    <source>
        <dbReference type="Proteomes" id="UP001501470"/>
    </source>
</evidence>
<accession>A0ABP4LMG8</accession>
<keyword evidence="2" id="KW-1185">Reference proteome</keyword>
<dbReference type="RefSeq" id="WP_344504572.1">
    <property type="nucleotide sequence ID" value="NZ_BAAAQD010000010.1"/>
</dbReference>
<sequence length="176" mass="19104">MRLRTLEKQVKRMLAGLDVPDPFDLRAFCASVAAARGRDLHLHQLPAAGVDGTACGLWLATDKADHVFYAAGAGWLHQQHIILHEIGHILCDHVAPEPEPDDVTALLLPDLDPATVARVLHRSSYSAPQEQVAEMIATMLNERAATTAAARPPADPALGNLYDALAEPFLVERRGR</sequence>
<evidence type="ECO:0000313" key="1">
    <source>
        <dbReference type="EMBL" id="GAA1527530.1"/>
    </source>
</evidence>
<comment type="caution">
    <text evidence="1">The sequence shown here is derived from an EMBL/GenBank/DDBJ whole genome shotgun (WGS) entry which is preliminary data.</text>
</comment>
<gene>
    <name evidence="1" type="ORF">GCM10009827_050710</name>
</gene>
<evidence type="ECO:0008006" key="3">
    <source>
        <dbReference type="Google" id="ProtNLM"/>
    </source>
</evidence>
<organism evidence="1 2">
    <name type="scientific">Dactylosporangium maewongense</name>
    <dbReference type="NCBI Taxonomy" id="634393"/>
    <lineage>
        <taxon>Bacteria</taxon>
        <taxon>Bacillati</taxon>
        <taxon>Actinomycetota</taxon>
        <taxon>Actinomycetes</taxon>
        <taxon>Micromonosporales</taxon>
        <taxon>Micromonosporaceae</taxon>
        <taxon>Dactylosporangium</taxon>
    </lineage>
</organism>
<dbReference type="Proteomes" id="UP001501470">
    <property type="component" value="Unassembled WGS sequence"/>
</dbReference>
<protein>
    <recommendedName>
        <fullName evidence="3">Regulator component</fullName>
    </recommendedName>
</protein>
<dbReference type="EMBL" id="BAAAQD010000010">
    <property type="protein sequence ID" value="GAA1527530.1"/>
    <property type="molecule type" value="Genomic_DNA"/>
</dbReference>
<proteinExistence type="predicted"/>